<keyword evidence="3" id="KW-1185">Reference proteome</keyword>
<evidence type="ECO:0000313" key="2">
    <source>
        <dbReference type="EMBL" id="SHJ55013.1"/>
    </source>
</evidence>
<evidence type="ECO:0000256" key="1">
    <source>
        <dbReference type="SAM" id="Phobius"/>
    </source>
</evidence>
<proteinExistence type="predicted"/>
<keyword evidence="1" id="KW-0472">Membrane</keyword>
<sequence length="143" mass="16617">MDETAAVKRKKTKIKKTIRNIIIFLLSIGIIILSLFYVSYKIDKKNNIDELKAMKFNGGIIKGTLEENFNTCLKNITWDYERKNEKNMVSVQGEYKHGTKKIQVEVEFQVMGGNTAKVVNVYADGKRDFEIWPQIVESMEYKQ</sequence>
<dbReference type="AlphaFoldDB" id="A0A1M6K7Z2"/>
<keyword evidence="1" id="KW-1133">Transmembrane helix</keyword>
<organism evidence="2 3">
    <name type="scientific">Hathewaya proteolytica DSM 3090</name>
    <dbReference type="NCBI Taxonomy" id="1121331"/>
    <lineage>
        <taxon>Bacteria</taxon>
        <taxon>Bacillati</taxon>
        <taxon>Bacillota</taxon>
        <taxon>Clostridia</taxon>
        <taxon>Eubacteriales</taxon>
        <taxon>Clostridiaceae</taxon>
        <taxon>Hathewaya</taxon>
    </lineage>
</organism>
<dbReference type="STRING" id="1121331.SAMN02745248_00366"/>
<dbReference type="EMBL" id="FRAD01000004">
    <property type="protein sequence ID" value="SHJ55013.1"/>
    <property type="molecule type" value="Genomic_DNA"/>
</dbReference>
<dbReference type="Proteomes" id="UP000183952">
    <property type="component" value="Unassembled WGS sequence"/>
</dbReference>
<dbReference type="OrthoDB" id="9795666at2"/>
<dbReference type="RefSeq" id="WP_072901678.1">
    <property type="nucleotide sequence ID" value="NZ_FRAD01000004.1"/>
</dbReference>
<gene>
    <name evidence="2" type="ORF">SAMN02745248_00366</name>
</gene>
<feature type="transmembrane region" description="Helical" evidence="1">
    <location>
        <begin position="21"/>
        <end position="40"/>
    </location>
</feature>
<reference evidence="2 3" key="1">
    <citation type="submission" date="2016-11" db="EMBL/GenBank/DDBJ databases">
        <authorList>
            <person name="Jaros S."/>
            <person name="Januszkiewicz K."/>
            <person name="Wedrychowicz H."/>
        </authorList>
    </citation>
    <scope>NUCLEOTIDE SEQUENCE [LARGE SCALE GENOMIC DNA]</scope>
    <source>
        <strain evidence="2 3">DSM 3090</strain>
    </source>
</reference>
<name>A0A1M6K7Z2_9CLOT</name>
<keyword evidence="1" id="KW-0812">Transmembrane</keyword>
<evidence type="ECO:0000313" key="3">
    <source>
        <dbReference type="Proteomes" id="UP000183952"/>
    </source>
</evidence>
<protein>
    <submittedName>
        <fullName evidence="2">Uncharacterized protein</fullName>
    </submittedName>
</protein>
<accession>A0A1M6K7Z2</accession>